<organism evidence="3 4">
    <name type="scientific">Halocaridina rubra</name>
    <name type="common">Hawaiian red shrimp</name>
    <dbReference type="NCBI Taxonomy" id="373956"/>
    <lineage>
        <taxon>Eukaryota</taxon>
        <taxon>Metazoa</taxon>
        <taxon>Ecdysozoa</taxon>
        <taxon>Arthropoda</taxon>
        <taxon>Crustacea</taxon>
        <taxon>Multicrustacea</taxon>
        <taxon>Malacostraca</taxon>
        <taxon>Eumalacostraca</taxon>
        <taxon>Eucarida</taxon>
        <taxon>Decapoda</taxon>
        <taxon>Pleocyemata</taxon>
        <taxon>Caridea</taxon>
        <taxon>Atyoidea</taxon>
        <taxon>Atyidae</taxon>
        <taxon>Halocaridina</taxon>
    </lineage>
</organism>
<evidence type="ECO:0000313" key="3">
    <source>
        <dbReference type="EMBL" id="KAK7076937.1"/>
    </source>
</evidence>
<name>A0AAN8X5G9_HALRR</name>
<comment type="caution">
    <text evidence="3">The sequence shown here is derived from an EMBL/GenBank/DDBJ whole genome shotgun (WGS) entry which is preliminary data.</text>
</comment>
<feature type="compositionally biased region" description="Polar residues" evidence="2">
    <location>
        <begin position="274"/>
        <end position="287"/>
    </location>
</feature>
<feature type="compositionally biased region" description="Low complexity" evidence="2">
    <location>
        <begin position="156"/>
        <end position="166"/>
    </location>
</feature>
<feature type="compositionally biased region" description="Basic and acidic residues" evidence="2">
    <location>
        <begin position="469"/>
        <end position="491"/>
    </location>
</feature>
<dbReference type="Proteomes" id="UP001381693">
    <property type="component" value="Unassembled WGS sequence"/>
</dbReference>
<keyword evidence="4" id="KW-1185">Reference proteome</keyword>
<keyword evidence="1" id="KW-0175">Coiled coil</keyword>
<proteinExistence type="predicted"/>
<evidence type="ECO:0000256" key="2">
    <source>
        <dbReference type="SAM" id="MobiDB-lite"/>
    </source>
</evidence>
<evidence type="ECO:0000313" key="4">
    <source>
        <dbReference type="Proteomes" id="UP001381693"/>
    </source>
</evidence>
<feature type="compositionally biased region" description="Low complexity" evidence="2">
    <location>
        <begin position="132"/>
        <end position="145"/>
    </location>
</feature>
<protein>
    <submittedName>
        <fullName evidence="3">Uncharacterized protein</fullName>
    </submittedName>
</protein>
<accession>A0AAN8X5G9</accession>
<reference evidence="3 4" key="1">
    <citation type="submission" date="2023-11" db="EMBL/GenBank/DDBJ databases">
        <title>Halocaridina rubra genome assembly.</title>
        <authorList>
            <person name="Smith C."/>
        </authorList>
    </citation>
    <scope>NUCLEOTIDE SEQUENCE [LARGE SCALE GENOMIC DNA]</scope>
    <source>
        <strain evidence="3">EP-1</strain>
        <tissue evidence="3">Whole</tissue>
    </source>
</reference>
<feature type="coiled-coil region" evidence="1">
    <location>
        <begin position="493"/>
        <end position="520"/>
    </location>
</feature>
<feature type="compositionally biased region" description="Basic residues" evidence="2">
    <location>
        <begin position="459"/>
        <end position="468"/>
    </location>
</feature>
<feature type="region of interest" description="Disordered" evidence="2">
    <location>
        <begin position="48"/>
        <end position="295"/>
    </location>
</feature>
<gene>
    <name evidence="3" type="ORF">SK128_021468</name>
</gene>
<feature type="region of interest" description="Disordered" evidence="2">
    <location>
        <begin position="386"/>
        <end position="491"/>
    </location>
</feature>
<feature type="compositionally biased region" description="Polar residues" evidence="2">
    <location>
        <begin position="59"/>
        <end position="70"/>
    </location>
</feature>
<feature type="compositionally biased region" description="Basic and acidic residues" evidence="2">
    <location>
        <begin position="247"/>
        <end position="262"/>
    </location>
</feature>
<feature type="compositionally biased region" description="Polar residues" evidence="2">
    <location>
        <begin position="409"/>
        <end position="435"/>
    </location>
</feature>
<feature type="region of interest" description="Disordered" evidence="2">
    <location>
        <begin position="1"/>
        <end position="28"/>
    </location>
</feature>
<dbReference type="EMBL" id="JAXCGZ010009507">
    <property type="protein sequence ID" value="KAK7076937.1"/>
    <property type="molecule type" value="Genomic_DNA"/>
</dbReference>
<evidence type="ECO:0000256" key="1">
    <source>
        <dbReference type="SAM" id="Coils"/>
    </source>
</evidence>
<dbReference type="AlphaFoldDB" id="A0AAN8X5G9"/>
<sequence length="523" mass="58180">MEEEYEVDYDIPHNEGIDLTAGPEPGDMDWETGTGQWTGAEQHNLSATNNSLGVRRSKPQLTITVPSSEDLSLLQETRESPRPPQRSPEATRLKASPVQMEFRASLVLPMTPPSPRRASNWTKVKKAFLTGHHQQQQHQQQQQQQSHHHHGKREYLSSPSGGSSSLPPSPSKKTTFRFEEPSHLLGVVAPPAEDNESPFGSVEASPDDIMPPGTATTTPSPQPFPSAHSPGHQQGVPMNIADIQKSLSEDFNRRLQEWERLKSGAGQGSSQGATLSPSGNTAGTGFSANPEDNLPLEFKKKLHEWEKMKEREREREKCKTDIPRGQEDVKTKIHVEDDLPADFKKKLTEWKIRKALVGKSQQNVEELQKNLGEEFNRKMAEWERIKASANQAHSHVKPSASAGSIHLKSGSTSGAPQAKSETTGSQGQIKQSASAGQVLVKPLSPGPESTSPRLDRKGSSHKMKKSKGNKMDKTPVSKADGSHKGRYKTDKELQWLEKELHKVERETQRLEREKEKFLERQAR</sequence>